<sequence length="126" mass="13914">MSDDVLEGKLPAGRDGSPGDTIHRLLPLLASAPLFTFPLVSAVRVDFLLQKRFWVWRQENAPIDRAPQFERMGFWGIVLGISGQYLLGKSHRAFPPGPIAQGLGHFFRESPAKPHCLVLPSLNSGQ</sequence>
<accession>A0A8J2FUT2</accession>
<proteinExistence type="predicted"/>
<organism evidence="1 2">
    <name type="scientific">Candidatus Methylacidithermus pantelleriae</name>
    <dbReference type="NCBI Taxonomy" id="2744239"/>
    <lineage>
        <taxon>Bacteria</taxon>
        <taxon>Pseudomonadati</taxon>
        <taxon>Verrucomicrobiota</taxon>
        <taxon>Methylacidiphilae</taxon>
        <taxon>Methylacidiphilales</taxon>
        <taxon>Methylacidiphilaceae</taxon>
        <taxon>Candidatus Methylacidithermus</taxon>
    </lineage>
</organism>
<protein>
    <submittedName>
        <fullName evidence="1">Uncharacterized protein</fullName>
    </submittedName>
</protein>
<comment type="caution">
    <text evidence="1">The sequence shown here is derived from an EMBL/GenBank/DDBJ whole genome shotgun (WGS) entry which is preliminary data.</text>
</comment>
<gene>
    <name evidence="1" type="ORF">MPNT_10047</name>
</gene>
<dbReference type="Proteomes" id="UP000663859">
    <property type="component" value="Unassembled WGS sequence"/>
</dbReference>
<keyword evidence="2" id="KW-1185">Reference proteome</keyword>
<dbReference type="EMBL" id="CAJNOB010000001">
    <property type="protein sequence ID" value="CAF0688908.1"/>
    <property type="molecule type" value="Genomic_DNA"/>
</dbReference>
<evidence type="ECO:0000313" key="2">
    <source>
        <dbReference type="Proteomes" id="UP000663859"/>
    </source>
</evidence>
<reference evidence="1" key="1">
    <citation type="submission" date="2021-02" db="EMBL/GenBank/DDBJ databases">
        <authorList>
            <person name="Cremers G."/>
            <person name="Picone N."/>
        </authorList>
    </citation>
    <scope>NUCLEOTIDE SEQUENCE</scope>
    <source>
        <strain evidence="1">PQ17</strain>
    </source>
</reference>
<evidence type="ECO:0000313" key="1">
    <source>
        <dbReference type="EMBL" id="CAF0688908.1"/>
    </source>
</evidence>
<dbReference type="AlphaFoldDB" id="A0A8J2FUT2"/>
<name>A0A8J2FUT2_9BACT</name>